<accession>A0A1H9KDF6</accession>
<organism evidence="2 3">
    <name type="scientific">Neolewinella agarilytica</name>
    <dbReference type="NCBI Taxonomy" id="478744"/>
    <lineage>
        <taxon>Bacteria</taxon>
        <taxon>Pseudomonadati</taxon>
        <taxon>Bacteroidota</taxon>
        <taxon>Saprospiria</taxon>
        <taxon>Saprospirales</taxon>
        <taxon>Lewinellaceae</taxon>
        <taxon>Neolewinella</taxon>
    </lineage>
</organism>
<dbReference type="InterPro" id="IPR050766">
    <property type="entry name" value="Bact_Lucif_Oxidored"/>
</dbReference>
<dbReference type="InterPro" id="IPR036661">
    <property type="entry name" value="Luciferase-like_sf"/>
</dbReference>
<feature type="domain" description="Luciferase-like" evidence="1">
    <location>
        <begin position="6"/>
        <end position="118"/>
    </location>
</feature>
<sequence length="319" mass="36530">MNRLSFGILEFGNRHSDQSSMHTILDVLDFAELAEQKGFSRFWLTEHHVYNPLIGWASPRMLLPLILQQTERIHVGTAGVLMNFHSPYQVALDFRLLANLFPGRCDLGFANGRPSPNIGQQMRCEQFSRYPDDFEFRVNRVARLFGEEESVLRKEQTIIPPAFGSTPDLYALGSSFRRNEWAVNNQMHMVKSTFHTLDSMDFDEYDVIARYRDEFARKHGYTPHAVIALAGSCVPDETTRKQVDEQMKKINYGRPIVNSIVATPDEFQERVWAIAKRYGVSEFVLREVGQHSDQQQESIGLISKSFGLLASQPAQRITV</sequence>
<dbReference type="InterPro" id="IPR011251">
    <property type="entry name" value="Luciferase-like_dom"/>
</dbReference>
<evidence type="ECO:0000313" key="3">
    <source>
        <dbReference type="Proteomes" id="UP000199021"/>
    </source>
</evidence>
<dbReference type="AlphaFoldDB" id="A0A1H9KDF6"/>
<dbReference type="GO" id="GO:0005829">
    <property type="term" value="C:cytosol"/>
    <property type="evidence" value="ECO:0007669"/>
    <property type="project" value="TreeGrafter"/>
</dbReference>
<dbReference type="GO" id="GO:0016705">
    <property type="term" value="F:oxidoreductase activity, acting on paired donors, with incorporation or reduction of molecular oxygen"/>
    <property type="evidence" value="ECO:0007669"/>
    <property type="project" value="InterPro"/>
</dbReference>
<dbReference type="EMBL" id="FOFB01000020">
    <property type="protein sequence ID" value="SEQ97112.1"/>
    <property type="molecule type" value="Genomic_DNA"/>
</dbReference>
<gene>
    <name evidence="2" type="ORF">SAMN05444359_12057</name>
</gene>
<dbReference type="Proteomes" id="UP000199021">
    <property type="component" value="Unassembled WGS sequence"/>
</dbReference>
<keyword evidence="3" id="KW-1185">Reference proteome</keyword>
<evidence type="ECO:0000313" key="2">
    <source>
        <dbReference type="EMBL" id="SEQ97112.1"/>
    </source>
</evidence>
<dbReference type="STRING" id="478744.SAMN05444359_12057"/>
<dbReference type="OrthoDB" id="9780518at2"/>
<dbReference type="SUPFAM" id="SSF51679">
    <property type="entry name" value="Bacterial luciferase-like"/>
    <property type="match status" value="1"/>
</dbReference>
<reference evidence="3" key="1">
    <citation type="submission" date="2016-10" db="EMBL/GenBank/DDBJ databases">
        <authorList>
            <person name="Varghese N."/>
            <person name="Submissions S."/>
        </authorList>
    </citation>
    <scope>NUCLEOTIDE SEQUENCE [LARGE SCALE GENOMIC DNA]</scope>
    <source>
        <strain evidence="3">DSM 24740</strain>
    </source>
</reference>
<proteinExistence type="predicted"/>
<dbReference type="InParanoid" id="A0A1H9KDF6"/>
<dbReference type="PANTHER" id="PTHR30137:SF6">
    <property type="entry name" value="LUCIFERASE-LIKE MONOOXYGENASE"/>
    <property type="match status" value="1"/>
</dbReference>
<dbReference type="PANTHER" id="PTHR30137">
    <property type="entry name" value="LUCIFERASE-LIKE MONOOXYGENASE"/>
    <property type="match status" value="1"/>
</dbReference>
<dbReference type="Gene3D" id="3.20.20.30">
    <property type="entry name" value="Luciferase-like domain"/>
    <property type="match status" value="1"/>
</dbReference>
<dbReference type="RefSeq" id="WP_090170722.1">
    <property type="nucleotide sequence ID" value="NZ_FOFB01000020.1"/>
</dbReference>
<protein>
    <submittedName>
        <fullName evidence="2">Luciferase family oxidoreductase, group 1</fullName>
    </submittedName>
</protein>
<name>A0A1H9KDF6_9BACT</name>
<evidence type="ECO:0000259" key="1">
    <source>
        <dbReference type="Pfam" id="PF00296"/>
    </source>
</evidence>
<dbReference type="Pfam" id="PF00296">
    <property type="entry name" value="Bac_luciferase"/>
    <property type="match status" value="1"/>
</dbReference>